<protein>
    <recommendedName>
        <fullName evidence="4">Membrane or secreted protein</fullName>
    </recommendedName>
</protein>
<feature type="signal peptide" evidence="1">
    <location>
        <begin position="1"/>
        <end position="19"/>
    </location>
</feature>
<gene>
    <name evidence="2" type="ORF">GCM10022216_09850</name>
</gene>
<keyword evidence="3" id="KW-1185">Reference proteome</keyword>
<dbReference type="EMBL" id="BAAAZI010000006">
    <property type="protein sequence ID" value="GAA4135706.1"/>
    <property type="molecule type" value="Genomic_DNA"/>
</dbReference>
<sequence>MKRFSLILFALFLSAIVFGQGKNTINGAYLAKDGNTNYLWLLIDGYSSYTIYGPDSYLGTSGGPFNYDGKNINIKVEYNDTQADKIGTTKTMTFKVDKDQVVADGLTFKRLPAIKQELDGLWRITGRKEDEKINQIPRGDRKTIKLLVDGYFQWIAINPAEKRFFGSGGGTYSFKDGKYVENILFFSRDNTRVGATLKFDGKVNNSVWEHSGLSSKGAPIFEIWTRDNK</sequence>
<comment type="caution">
    <text evidence="2">The sequence shown here is derived from an EMBL/GenBank/DDBJ whole genome shotgun (WGS) entry which is preliminary data.</text>
</comment>
<dbReference type="Proteomes" id="UP001500101">
    <property type="component" value="Unassembled WGS sequence"/>
</dbReference>
<keyword evidence="1" id="KW-0732">Signal</keyword>
<accession>A0ABP7YI72</accession>
<feature type="chain" id="PRO_5047084003" description="Membrane or secreted protein" evidence="1">
    <location>
        <begin position="20"/>
        <end position="229"/>
    </location>
</feature>
<dbReference type="Gene3D" id="2.40.128.490">
    <property type="entry name" value="Uncharacterised protein PF14869, DUF4488"/>
    <property type="match status" value="1"/>
</dbReference>
<evidence type="ECO:0000256" key="1">
    <source>
        <dbReference type="SAM" id="SignalP"/>
    </source>
</evidence>
<name>A0ABP7YI72_9SPHI</name>
<evidence type="ECO:0000313" key="3">
    <source>
        <dbReference type="Proteomes" id="UP001500101"/>
    </source>
</evidence>
<evidence type="ECO:0008006" key="4">
    <source>
        <dbReference type="Google" id="ProtNLM"/>
    </source>
</evidence>
<reference evidence="3" key="1">
    <citation type="journal article" date="2019" name="Int. J. Syst. Evol. Microbiol.">
        <title>The Global Catalogue of Microorganisms (GCM) 10K type strain sequencing project: providing services to taxonomists for standard genome sequencing and annotation.</title>
        <authorList>
            <consortium name="The Broad Institute Genomics Platform"/>
            <consortium name="The Broad Institute Genome Sequencing Center for Infectious Disease"/>
            <person name="Wu L."/>
            <person name="Ma J."/>
        </authorList>
    </citation>
    <scope>NUCLEOTIDE SEQUENCE [LARGE SCALE GENOMIC DNA]</scope>
    <source>
        <strain evidence="3">JCM 16704</strain>
    </source>
</reference>
<organism evidence="2 3">
    <name type="scientific">Sphingobacterium kyonggiense</name>
    <dbReference type="NCBI Taxonomy" id="714075"/>
    <lineage>
        <taxon>Bacteria</taxon>
        <taxon>Pseudomonadati</taxon>
        <taxon>Bacteroidota</taxon>
        <taxon>Sphingobacteriia</taxon>
        <taxon>Sphingobacteriales</taxon>
        <taxon>Sphingobacteriaceae</taxon>
        <taxon>Sphingobacterium</taxon>
    </lineage>
</organism>
<proteinExistence type="predicted"/>
<evidence type="ECO:0000313" key="2">
    <source>
        <dbReference type="EMBL" id="GAA4135706.1"/>
    </source>
</evidence>
<dbReference type="RefSeq" id="WP_344673501.1">
    <property type="nucleotide sequence ID" value="NZ_BAAAZI010000006.1"/>
</dbReference>